<dbReference type="EMBL" id="JPRL01000002">
    <property type="protein sequence ID" value="KFF03578.1"/>
    <property type="molecule type" value="Genomic_DNA"/>
</dbReference>
<evidence type="ECO:0000313" key="3">
    <source>
        <dbReference type="Proteomes" id="UP000028715"/>
    </source>
</evidence>
<proteinExistence type="predicted"/>
<dbReference type="Proteomes" id="UP000028715">
    <property type="component" value="Unassembled WGS sequence"/>
</dbReference>
<comment type="caution">
    <text evidence="2">The sequence shown here is derived from an EMBL/GenBank/DDBJ whole genome shotgun (WGS) entry which is preliminary data.</text>
</comment>
<accession>A0A085ZGL4</accession>
<reference evidence="2 3" key="1">
    <citation type="submission" date="2014-07" db="EMBL/GenBank/DDBJ databases">
        <title>Genome of Flavobacterium reichenbachii LMG 25512.</title>
        <authorList>
            <person name="Stropko S.J."/>
            <person name="Pipes S.E."/>
            <person name="Newman J.D."/>
        </authorList>
    </citation>
    <scope>NUCLEOTIDE SEQUENCE [LARGE SCALE GENOMIC DNA]</scope>
    <source>
        <strain evidence="2 3">LMG 25512</strain>
    </source>
</reference>
<evidence type="ECO:0000259" key="1">
    <source>
        <dbReference type="Pfam" id="PF22481"/>
    </source>
</evidence>
<name>A0A085ZGL4_9FLAO</name>
<sequence>MKVYPEWKKRYDYSEKDKPDFMPDVTETKDFANLISPTTVYITSVFKDDLPYIGFLFSCSWDSEHGLGVMTHKDRIVEIGGADTAFLTWIAEEDMKKKE</sequence>
<feature type="domain" description="DUF6985" evidence="1">
    <location>
        <begin position="4"/>
        <end position="85"/>
    </location>
</feature>
<protein>
    <recommendedName>
        <fullName evidence="1">DUF6985 domain-containing protein</fullName>
    </recommendedName>
</protein>
<dbReference type="AlphaFoldDB" id="A0A085ZGL4"/>
<evidence type="ECO:0000313" key="2">
    <source>
        <dbReference type="EMBL" id="KFF03578.1"/>
    </source>
</evidence>
<dbReference type="STRING" id="362418.IW19_21550"/>
<dbReference type="eggNOG" id="COG4886">
    <property type="taxonomic scope" value="Bacteria"/>
</dbReference>
<keyword evidence="3" id="KW-1185">Reference proteome</keyword>
<gene>
    <name evidence="2" type="ORF">IW19_21550</name>
</gene>
<dbReference type="Pfam" id="PF22481">
    <property type="entry name" value="DUF6985"/>
    <property type="match status" value="1"/>
</dbReference>
<organism evidence="2 3">
    <name type="scientific">Flavobacterium reichenbachii</name>
    <dbReference type="NCBI Taxonomy" id="362418"/>
    <lineage>
        <taxon>Bacteria</taxon>
        <taxon>Pseudomonadati</taxon>
        <taxon>Bacteroidota</taxon>
        <taxon>Flavobacteriia</taxon>
        <taxon>Flavobacteriales</taxon>
        <taxon>Flavobacteriaceae</taxon>
        <taxon>Flavobacterium</taxon>
    </lineage>
</organism>
<dbReference type="InterPro" id="IPR054254">
    <property type="entry name" value="DUF6985"/>
</dbReference>